<dbReference type="InterPro" id="IPR036388">
    <property type="entry name" value="WH-like_DNA-bd_sf"/>
</dbReference>
<dbReference type="InterPro" id="IPR019734">
    <property type="entry name" value="TPR_rpt"/>
</dbReference>
<dbReference type="PROSITE" id="PS00622">
    <property type="entry name" value="HTH_LUXR_1"/>
    <property type="match status" value="1"/>
</dbReference>
<dbReference type="CDD" id="cd06170">
    <property type="entry name" value="LuxR_C_like"/>
    <property type="match status" value="1"/>
</dbReference>
<dbReference type="EMBL" id="BAAAKW010000021">
    <property type="protein sequence ID" value="GAA1214082.1"/>
    <property type="molecule type" value="Genomic_DNA"/>
</dbReference>
<name>A0ABP4GCX1_9MICO</name>
<dbReference type="SUPFAM" id="SSF46894">
    <property type="entry name" value="C-terminal effector domain of the bipartite response regulators"/>
    <property type="match status" value="1"/>
</dbReference>
<gene>
    <name evidence="5" type="ORF">GCM10009655_11730</name>
</gene>
<dbReference type="PRINTS" id="PR00038">
    <property type="entry name" value="HTHLUXR"/>
</dbReference>
<organism evidence="5 6">
    <name type="scientific">Rhodoglobus aureus</name>
    <dbReference type="NCBI Taxonomy" id="191497"/>
    <lineage>
        <taxon>Bacteria</taxon>
        <taxon>Bacillati</taxon>
        <taxon>Actinomycetota</taxon>
        <taxon>Actinomycetes</taxon>
        <taxon>Micrococcales</taxon>
        <taxon>Microbacteriaceae</taxon>
        <taxon>Rhodoglobus</taxon>
    </lineage>
</organism>
<keyword evidence="2" id="KW-0238">DNA-binding</keyword>
<dbReference type="Pfam" id="PF00196">
    <property type="entry name" value="GerE"/>
    <property type="match status" value="1"/>
</dbReference>
<reference evidence="6" key="1">
    <citation type="journal article" date="2019" name="Int. J. Syst. Evol. Microbiol.">
        <title>The Global Catalogue of Microorganisms (GCM) 10K type strain sequencing project: providing services to taxonomists for standard genome sequencing and annotation.</title>
        <authorList>
            <consortium name="The Broad Institute Genomics Platform"/>
            <consortium name="The Broad Institute Genome Sequencing Center for Infectious Disease"/>
            <person name="Wu L."/>
            <person name="Ma J."/>
        </authorList>
    </citation>
    <scope>NUCLEOTIDE SEQUENCE [LARGE SCALE GENOMIC DNA]</scope>
    <source>
        <strain evidence="6">JCM 12762</strain>
    </source>
</reference>
<evidence type="ECO:0000256" key="2">
    <source>
        <dbReference type="ARBA" id="ARBA00023125"/>
    </source>
</evidence>
<dbReference type="PROSITE" id="PS50043">
    <property type="entry name" value="HTH_LUXR_2"/>
    <property type="match status" value="1"/>
</dbReference>
<comment type="caution">
    <text evidence="5">The sequence shown here is derived from an EMBL/GenBank/DDBJ whole genome shotgun (WGS) entry which is preliminary data.</text>
</comment>
<keyword evidence="3" id="KW-0804">Transcription</keyword>
<evidence type="ECO:0000313" key="5">
    <source>
        <dbReference type="EMBL" id="GAA1214082.1"/>
    </source>
</evidence>
<proteinExistence type="predicted"/>
<sequence>MATADVRTLERAFDAAHTDGSAAVALTELSNAWPQLVGTAGSRIRQLLDSAPPELWHNDPWLVTCYAASFRSIEATNRSAALPYFEAALALLSPTTPPLVRATHHVHHAAALRSLGRLDDALASVTTASSIVESPDVIPLAKRIPLTAEIALHRGAIFLHGGDFDRAKADYRLAGSLAETNLSVADQLDVFGGLALIQFLLGDFEHALSYLSRAESTGASPALRSSRFNAPALLTQLLIAVNQRGADVAEGKIANVQSAIVETDWEPLGLYAQAFVEVFSGKPHEGLDLLRSSLHALDEWQPVGFVGTEIGGLRAAAFVQLGDPGAAWDVLAQLAPTQHHTVCPNRLVAHLRFVTGDYRGTIEALRDCETLGDSHSSRTLADVFLIKAAANFCLGNVETSDVTFDRSLRLAARNSLLSPFRLVPSETVQSMLTRAATRSQPLEVGALVKRLDGLTVTLRRQDSLSLSDRERAIARELVRGSSSAQIAEDLYISVNTVKSHLKNVYRKLGVTSRTEAIHKSRELGLQVEITRD</sequence>
<accession>A0ABP4GCX1</accession>
<evidence type="ECO:0000313" key="6">
    <source>
        <dbReference type="Proteomes" id="UP001500943"/>
    </source>
</evidence>
<dbReference type="SMART" id="SM00421">
    <property type="entry name" value="HTH_LUXR"/>
    <property type="match status" value="1"/>
</dbReference>
<keyword evidence="1" id="KW-0805">Transcription regulation</keyword>
<dbReference type="InterPro" id="IPR016032">
    <property type="entry name" value="Sig_transdc_resp-reg_C-effctor"/>
</dbReference>
<dbReference type="PANTHER" id="PTHR44688:SF16">
    <property type="entry name" value="DNA-BINDING TRANSCRIPTIONAL ACTIVATOR DEVR_DOSR"/>
    <property type="match status" value="1"/>
</dbReference>
<dbReference type="Gene3D" id="1.25.40.10">
    <property type="entry name" value="Tetratricopeptide repeat domain"/>
    <property type="match status" value="1"/>
</dbReference>
<dbReference type="SMART" id="SM00028">
    <property type="entry name" value="TPR"/>
    <property type="match status" value="4"/>
</dbReference>
<dbReference type="InterPro" id="IPR011990">
    <property type="entry name" value="TPR-like_helical_dom_sf"/>
</dbReference>
<evidence type="ECO:0000256" key="1">
    <source>
        <dbReference type="ARBA" id="ARBA00023015"/>
    </source>
</evidence>
<evidence type="ECO:0000259" key="4">
    <source>
        <dbReference type="PROSITE" id="PS50043"/>
    </source>
</evidence>
<dbReference type="RefSeq" id="WP_343924061.1">
    <property type="nucleotide sequence ID" value="NZ_BAAAKW010000021.1"/>
</dbReference>
<protein>
    <recommendedName>
        <fullName evidence="4">HTH luxR-type domain-containing protein</fullName>
    </recommendedName>
</protein>
<dbReference type="SUPFAM" id="SSF48452">
    <property type="entry name" value="TPR-like"/>
    <property type="match status" value="1"/>
</dbReference>
<dbReference type="Gene3D" id="1.10.10.10">
    <property type="entry name" value="Winged helix-like DNA-binding domain superfamily/Winged helix DNA-binding domain"/>
    <property type="match status" value="1"/>
</dbReference>
<keyword evidence="6" id="KW-1185">Reference proteome</keyword>
<dbReference type="InterPro" id="IPR000792">
    <property type="entry name" value="Tscrpt_reg_LuxR_C"/>
</dbReference>
<dbReference type="Proteomes" id="UP001500943">
    <property type="component" value="Unassembled WGS sequence"/>
</dbReference>
<dbReference type="PANTHER" id="PTHR44688">
    <property type="entry name" value="DNA-BINDING TRANSCRIPTIONAL ACTIVATOR DEVR_DOSR"/>
    <property type="match status" value="1"/>
</dbReference>
<feature type="domain" description="HTH luxR-type" evidence="4">
    <location>
        <begin position="459"/>
        <end position="524"/>
    </location>
</feature>
<evidence type="ECO:0000256" key="3">
    <source>
        <dbReference type="ARBA" id="ARBA00023163"/>
    </source>
</evidence>